<evidence type="ECO:0000256" key="3">
    <source>
        <dbReference type="ARBA" id="ARBA00022801"/>
    </source>
</evidence>
<evidence type="ECO:0000313" key="8">
    <source>
        <dbReference type="Proteomes" id="UP001596175"/>
    </source>
</evidence>
<feature type="domain" description="Amidohydrolase-related" evidence="6">
    <location>
        <begin position="39"/>
        <end position="368"/>
    </location>
</feature>
<protein>
    <submittedName>
        <fullName evidence="7">N-acetylglucosamine-6-phosphate deacetylase</fullName>
        <ecNumber evidence="7">3.5.1.25</ecNumber>
    </submittedName>
</protein>
<proteinExistence type="inferred from homology"/>
<dbReference type="EC" id="3.5.1.25" evidence="7"/>
<dbReference type="PANTHER" id="PTHR11113:SF14">
    <property type="entry name" value="N-ACETYLGLUCOSAMINE-6-PHOSPHATE DEACETYLASE"/>
    <property type="match status" value="1"/>
</dbReference>
<keyword evidence="3 5" id="KW-0378">Hydrolase</keyword>
<dbReference type="PIRSF" id="PIRSF038994">
    <property type="entry name" value="NagA"/>
    <property type="match status" value="1"/>
</dbReference>
<keyword evidence="8" id="KW-1185">Reference proteome</keyword>
<dbReference type="Gene3D" id="3.20.20.140">
    <property type="entry name" value="Metal-dependent hydrolases"/>
    <property type="match status" value="1"/>
</dbReference>
<dbReference type="InterPro" id="IPR003764">
    <property type="entry name" value="GlcNAc_6-P_deAcase"/>
</dbReference>
<name>A0ABV9ZCC6_9PSEU</name>
<evidence type="ECO:0000256" key="4">
    <source>
        <dbReference type="ARBA" id="ARBA00023277"/>
    </source>
</evidence>
<comment type="caution">
    <text evidence="7">The sequence shown here is derived from an EMBL/GenBank/DDBJ whole genome shotgun (WGS) entry which is preliminary data.</text>
</comment>
<evidence type="ECO:0000313" key="7">
    <source>
        <dbReference type="EMBL" id="MFC5139248.1"/>
    </source>
</evidence>
<reference evidence="8" key="1">
    <citation type="journal article" date="2019" name="Int. J. Syst. Evol. Microbiol.">
        <title>The Global Catalogue of Microorganisms (GCM) 10K type strain sequencing project: providing services to taxonomists for standard genome sequencing and annotation.</title>
        <authorList>
            <consortium name="The Broad Institute Genomics Platform"/>
            <consortium name="The Broad Institute Genome Sequencing Center for Infectious Disease"/>
            <person name="Wu L."/>
            <person name="Ma J."/>
        </authorList>
    </citation>
    <scope>NUCLEOTIDE SEQUENCE [LARGE SCALE GENOMIC DNA]</scope>
    <source>
        <strain evidence="8">XZYJ18</strain>
    </source>
</reference>
<dbReference type="SUPFAM" id="SSF51556">
    <property type="entry name" value="Metallo-dependent hydrolases"/>
    <property type="match status" value="1"/>
</dbReference>
<dbReference type="InterPro" id="IPR032466">
    <property type="entry name" value="Metal_Hydrolase"/>
</dbReference>
<keyword evidence="2" id="KW-0479">Metal-binding</keyword>
<dbReference type="EMBL" id="JBHSKG010000006">
    <property type="protein sequence ID" value="MFC5139248.1"/>
    <property type="molecule type" value="Genomic_DNA"/>
</dbReference>
<dbReference type="InterPro" id="IPR006680">
    <property type="entry name" value="Amidohydro-rel"/>
</dbReference>
<comment type="similarity">
    <text evidence="1 5">Belongs to the metallo-dependent hydrolases superfamily. NagA family.</text>
</comment>
<accession>A0ABV9ZCC6</accession>
<dbReference type="Gene3D" id="2.30.40.10">
    <property type="entry name" value="Urease, subunit C, domain 1"/>
    <property type="match status" value="1"/>
</dbReference>
<dbReference type="PANTHER" id="PTHR11113">
    <property type="entry name" value="N-ACETYLGLUCOSAMINE-6-PHOSPHATE DEACETYLASE"/>
    <property type="match status" value="1"/>
</dbReference>
<keyword evidence="4 5" id="KW-0119">Carbohydrate metabolism</keyword>
<gene>
    <name evidence="7" type="ORF">ACFPK1_13470</name>
</gene>
<sequence>MRLGVSGAVVDGAWCPGDVDVADGRVAAVGLPAARGGRIAVPGLVDLLCHGYAGVDLAGASVEDVATVRAAAARDGTTALCPALLTDAPERTVAALGRLDAARAIDTLDARPLGARLLGAHLEGPFLAAARIGTHPPEHRRDPDPDLLTRLLDAGRVDVVTLAPELPGAGTLVDRLRARGVLVAAGHSDADAPAAHAAVDRGVRAVTHLYNAMSGLSHRAPGLAAVALTRPEVTATLIADGHHVAPEMLRLAAAAAPGRWALVTDATAATGMPEGPFRLSGVPVTLADGAVRNAAGGLAGAAAPLIRGVRTAVAAGVDLVAAVGAATTVPARLLGRGDVGRLTPGASADLVLLEDTLSVTRVLVEGREMDQGATTE</sequence>
<dbReference type="SUPFAM" id="SSF51338">
    <property type="entry name" value="Composite domain of metallo-dependent hydrolases"/>
    <property type="match status" value="1"/>
</dbReference>
<evidence type="ECO:0000256" key="1">
    <source>
        <dbReference type="ARBA" id="ARBA00010716"/>
    </source>
</evidence>
<dbReference type="Pfam" id="PF01979">
    <property type="entry name" value="Amidohydro_1"/>
    <property type="match status" value="1"/>
</dbReference>
<dbReference type="Proteomes" id="UP001596175">
    <property type="component" value="Unassembled WGS sequence"/>
</dbReference>
<dbReference type="RefSeq" id="WP_378021447.1">
    <property type="nucleotide sequence ID" value="NZ_JBHSKG010000006.1"/>
</dbReference>
<dbReference type="GO" id="GO:0008448">
    <property type="term" value="F:N-acetylglucosamine-6-phosphate deacetylase activity"/>
    <property type="evidence" value="ECO:0007669"/>
    <property type="project" value="UniProtKB-EC"/>
</dbReference>
<evidence type="ECO:0000259" key="6">
    <source>
        <dbReference type="Pfam" id="PF01979"/>
    </source>
</evidence>
<evidence type="ECO:0000256" key="2">
    <source>
        <dbReference type="ARBA" id="ARBA00022723"/>
    </source>
</evidence>
<evidence type="ECO:0000256" key="5">
    <source>
        <dbReference type="PIRNR" id="PIRNR038994"/>
    </source>
</evidence>
<dbReference type="InterPro" id="IPR011059">
    <property type="entry name" value="Metal-dep_hydrolase_composite"/>
</dbReference>
<organism evidence="7 8">
    <name type="scientific">Actinomycetospora rhizophila</name>
    <dbReference type="NCBI Taxonomy" id="1416876"/>
    <lineage>
        <taxon>Bacteria</taxon>
        <taxon>Bacillati</taxon>
        <taxon>Actinomycetota</taxon>
        <taxon>Actinomycetes</taxon>
        <taxon>Pseudonocardiales</taxon>
        <taxon>Pseudonocardiaceae</taxon>
        <taxon>Actinomycetospora</taxon>
    </lineage>
</organism>